<gene>
    <name evidence="1" type="ORF">UFOPK2370_00907</name>
</gene>
<accession>A0A6J6NUH7</accession>
<protein>
    <submittedName>
        <fullName evidence="1">Unannotated protein</fullName>
    </submittedName>
</protein>
<evidence type="ECO:0000313" key="1">
    <source>
        <dbReference type="EMBL" id="CAB4690207.1"/>
    </source>
</evidence>
<name>A0A6J6NUH7_9ZZZZ</name>
<dbReference type="EMBL" id="CAEZXK010000024">
    <property type="protein sequence ID" value="CAB4690207.1"/>
    <property type="molecule type" value="Genomic_DNA"/>
</dbReference>
<organism evidence="1">
    <name type="scientific">freshwater metagenome</name>
    <dbReference type="NCBI Taxonomy" id="449393"/>
    <lineage>
        <taxon>unclassified sequences</taxon>
        <taxon>metagenomes</taxon>
        <taxon>ecological metagenomes</taxon>
    </lineage>
</organism>
<proteinExistence type="predicted"/>
<reference evidence="1" key="1">
    <citation type="submission" date="2020-05" db="EMBL/GenBank/DDBJ databases">
        <authorList>
            <person name="Chiriac C."/>
            <person name="Salcher M."/>
            <person name="Ghai R."/>
            <person name="Kavagutti S V."/>
        </authorList>
    </citation>
    <scope>NUCLEOTIDE SEQUENCE</scope>
</reference>
<dbReference type="AlphaFoldDB" id="A0A6J6NUH7"/>
<sequence length="202" mass="22143">MIRLLELYPEHLNLNGDRGNLVVLQRRLEWAAIEVQVSSYRPGESLGSEAPDFVLLGHGSPAAWRQIYADLARIAPTLQSWIDGSTQMLAVSSGFAALHGLIRGLPTEVNKVPRISKFEVAEFENGQVVGYKNTDLDLPTLERFGNLIGTVLHGPILAKNTQFTSDLIGLMMNGQTKNLDLSPAISRYAEDACKLAIELSSE</sequence>